<evidence type="ECO:0000313" key="2">
    <source>
        <dbReference type="Proteomes" id="UP001162098"/>
    </source>
</evidence>
<keyword evidence="2" id="KW-1185">Reference proteome</keyword>
<protein>
    <submittedName>
        <fullName evidence="1">Uncharacterized protein</fullName>
    </submittedName>
</protein>
<sequence>MQLRALSFLFVLAISAHATLDFPTNRDSGSPVAAACPATPSSLDKIGDFATRLLGVWDGVGSMVFINGTDGTVAESISMRTSWTVFYNAQYGRVDWVTTRQVADGITFQDTYDAIYAQDAGRSCAVQLKSALGIGSDSVGLVDDSQGTITAFNIASHRITSVCRYFPVSASLVKVSCDLYDDQGQGYIPEGTFLTYQAIMNQKDSPYAKY</sequence>
<organism evidence="1 2">
    <name type="scientific">Medusavirus stheno T3</name>
    <dbReference type="NCBI Taxonomy" id="3069717"/>
    <lineage>
        <taxon>Viruses</taxon>
        <taxon>Varidnaviria</taxon>
        <taxon>Bamfordvirae</taxon>
        <taxon>Nucleocytoviricota</taxon>
        <taxon>Megaviricetes</taxon>
        <taxon>Mamonoviridae</taxon>
        <taxon>Medusavirus</taxon>
        <taxon>Medusavirus sthenus</taxon>
    </lineage>
</organism>
<dbReference type="EMBL" id="MW018138">
    <property type="protein sequence ID" value="QPB44477.1"/>
    <property type="molecule type" value="Genomic_DNA"/>
</dbReference>
<accession>A0A7S7YET4</accession>
<dbReference type="KEGG" id="vg:80543673"/>
<evidence type="ECO:0000313" key="1">
    <source>
        <dbReference type="EMBL" id="QPB44477.1"/>
    </source>
</evidence>
<reference evidence="1 2" key="1">
    <citation type="submission" date="2020-09" db="EMBL/GenBank/DDBJ databases">
        <authorList>
            <person name="Zhang R."/>
            <person name="Garcia K."/>
            <person name="Ogata H."/>
        </authorList>
    </citation>
    <scope>NUCLEOTIDE SEQUENCE [LARGE SCALE GENOMIC DNA]</scope>
    <source>
        <strain evidence="2">stheno</strain>
    </source>
</reference>
<proteinExistence type="predicted"/>
<name>A0A7S7YET4_9VIRU</name>
<dbReference type="Proteomes" id="UP001162098">
    <property type="component" value="Segment"/>
</dbReference>